<dbReference type="InterPro" id="IPR035973">
    <property type="entry name" value="Cyt_c_oxidase_su3-like_sf"/>
</dbReference>
<sequence length="227" mass="25859">MRGSRGSQSSKCVYKCYLYGNWGIFSLFSIILGLSGAPFIGVFFTKHLLLTNIMNVNKVILSIVILMCVFISYFYSFRFCSILLKTLSRRVVGVMYCFKSGLIMFQIISCFTAYVMYKSNILVNWRKLPFLGCFILLGSRLVATSYHHLICWINLVLTIILGSSFVLLQLFEFEEIIVRIYDTTFHASCFCTVGLHFSHVLLGVIGLVTALVIGLDIFGYYRRSIIV</sequence>
<dbReference type="InterPro" id="IPR013833">
    <property type="entry name" value="Cyt_c_oxidase_su3_a-hlx"/>
</dbReference>
<evidence type="ECO:0000256" key="1">
    <source>
        <dbReference type="ARBA" id="ARBA00004141"/>
    </source>
</evidence>
<evidence type="ECO:0000256" key="6">
    <source>
        <dbReference type="SAM" id="Phobius"/>
    </source>
</evidence>
<feature type="domain" description="Heme-copper oxidase subunit III family profile" evidence="7">
    <location>
        <begin position="59"/>
        <end position="227"/>
    </location>
</feature>
<feature type="transmembrane region" description="Helical" evidence="6">
    <location>
        <begin position="200"/>
        <end position="221"/>
    </location>
</feature>
<evidence type="ECO:0000313" key="10">
    <source>
        <dbReference type="WBParaSite" id="HNAJ_0000320001-mRNA-1"/>
    </source>
</evidence>
<feature type="transmembrane region" description="Helical" evidence="6">
    <location>
        <begin position="96"/>
        <end position="117"/>
    </location>
</feature>
<dbReference type="STRING" id="102285.A0A0R3T812"/>
<gene>
    <name evidence="8" type="ORF">HNAJ_LOCUS3199</name>
</gene>
<dbReference type="WBParaSite" id="HNAJ_0000320001-mRNA-1">
    <property type="protein sequence ID" value="HNAJ_0000320001-mRNA-1"/>
    <property type="gene ID" value="HNAJ_0000320001"/>
</dbReference>
<reference evidence="8 9" key="2">
    <citation type="submission" date="2018-11" db="EMBL/GenBank/DDBJ databases">
        <authorList>
            <consortium name="Pathogen Informatics"/>
        </authorList>
    </citation>
    <scope>NUCLEOTIDE SEQUENCE [LARGE SCALE GENOMIC DNA]</scope>
</reference>
<feature type="transmembrane region" description="Helical" evidence="6">
    <location>
        <begin position="123"/>
        <end position="142"/>
    </location>
</feature>
<feature type="transmembrane region" description="Helical" evidence="6">
    <location>
        <begin position="56"/>
        <end position="75"/>
    </location>
</feature>
<comment type="subcellular location">
    <subcellularLocation>
        <location evidence="1">Membrane</location>
        <topology evidence="1">Multi-pass membrane protein</topology>
    </subcellularLocation>
</comment>
<dbReference type="PROSITE" id="PS50253">
    <property type="entry name" value="COX3"/>
    <property type="match status" value="1"/>
</dbReference>
<dbReference type="GO" id="GO:0016020">
    <property type="term" value="C:membrane"/>
    <property type="evidence" value="ECO:0007669"/>
    <property type="project" value="UniProtKB-SubCell"/>
</dbReference>
<dbReference type="Proteomes" id="UP000278807">
    <property type="component" value="Unassembled WGS sequence"/>
</dbReference>
<organism evidence="10">
    <name type="scientific">Rodentolepis nana</name>
    <name type="common">Dwarf tapeworm</name>
    <name type="synonym">Hymenolepis nana</name>
    <dbReference type="NCBI Taxonomy" id="102285"/>
    <lineage>
        <taxon>Eukaryota</taxon>
        <taxon>Metazoa</taxon>
        <taxon>Spiralia</taxon>
        <taxon>Lophotrochozoa</taxon>
        <taxon>Platyhelminthes</taxon>
        <taxon>Cestoda</taxon>
        <taxon>Eucestoda</taxon>
        <taxon>Cyclophyllidea</taxon>
        <taxon>Hymenolepididae</taxon>
        <taxon>Rodentolepis</taxon>
    </lineage>
</organism>
<dbReference type="Gene3D" id="1.20.120.80">
    <property type="entry name" value="Cytochrome c oxidase, subunit III, four-helix bundle"/>
    <property type="match status" value="1"/>
</dbReference>
<protein>
    <recommendedName>
        <fullName evidence="5">Cytochrome c oxidase subunit 3</fullName>
    </recommendedName>
</protein>
<keyword evidence="4 6" id="KW-0472">Membrane</keyword>
<dbReference type="Pfam" id="PF00510">
    <property type="entry name" value="COX3"/>
    <property type="match status" value="1"/>
</dbReference>
<evidence type="ECO:0000313" key="8">
    <source>
        <dbReference type="EMBL" id="VDN99058.1"/>
    </source>
</evidence>
<evidence type="ECO:0000259" key="7">
    <source>
        <dbReference type="PROSITE" id="PS50253"/>
    </source>
</evidence>
<comment type="similarity">
    <text evidence="5">Belongs to the cytochrome c oxidase subunit 3 family.</text>
</comment>
<dbReference type="InterPro" id="IPR000298">
    <property type="entry name" value="Cyt_c_oxidase-like_su3"/>
</dbReference>
<evidence type="ECO:0000256" key="5">
    <source>
        <dbReference type="RuleBase" id="RU003375"/>
    </source>
</evidence>
<dbReference type="EMBL" id="UZAE01001797">
    <property type="protein sequence ID" value="VDN99058.1"/>
    <property type="molecule type" value="Genomic_DNA"/>
</dbReference>
<keyword evidence="3 6" id="KW-1133">Transmembrane helix</keyword>
<proteinExistence type="inferred from homology"/>
<dbReference type="AlphaFoldDB" id="A0A0R3T812"/>
<evidence type="ECO:0000256" key="3">
    <source>
        <dbReference type="ARBA" id="ARBA00022989"/>
    </source>
</evidence>
<keyword evidence="9" id="KW-1185">Reference proteome</keyword>
<dbReference type="GO" id="GO:0022904">
    <property type="term" value="P:respiratory electron transport chain"/>
    <property type="evidence" value="ECO:0007669"/>
    <property type="project" value="InterPro"/>
</dbReference>
<dbReference type="GO" id="GO:0004129">
    <property type="term" value="F:cytochrome-c oxidase activity"/>
    <property type="evidence" value="ECO:0007669"/>
    <property type="project" value="InterPro"/>
</dbReference>
<accession>A0A0R3T812</accession>
<keyword evidence="5" id="KW-0496">Mitochondrion</keyword>
<dbReference type="SUPFAM" id="SSF81452">
    <property type="entry name" value="Cytochrome c oxidase subunit III-like"/>
    <property type="match status" value="1"/>
</dbReference>
<evidence type="ECO:0000256" key="2">
    <source>
        <dbReference type="ARBA" id="ARBA00022692"/>
    </source>
</evidence>
<name>A0A0R3T812_RODNA</name>
<keyword evidence="2 5" id="KW-0812">Transmembrane</keyword>
<dbReference type="OrthoDB" id="6048089at2759"/>
<comment type="function">
    <text evidence="5">Component of the cytochrome c oxidase, the last enzyme in the mitochondrial electron transport chain which drives oxidative phosphorylation. The respiratory chain contains 3 multisubunit complexes succinate dehydrogenase (complex II, CII), ubiquinol-cytochrome c oxidoreductase (cytochrome b-c1 complex, complex III, CIII) and cytochrome c oxidase (complex IV, CIV), that cooperate to transfer electrons derived from NADH and succinate to molecular oxygen, creating an electrochemical gradient over the inner membrane that drives transmembrane transport and the ATP synthase. Cytochrome c oxidase is the component of the respiratory chain that catalyzes the reduction of oxygen to water. Electrons originating from reduced cytochrome c in the intermembrane space (IMS) are transferred via the dinuclear copper A center (CU(A)) of subunit 2 and heme A of subunit 1 to the active site in subunit 1, a binuclear center (BNC) formed by heme A3 and copper B (CU(B)). The BNC reduces molecular oxygen to 2 water molecules using 4 electrons from cytochrome c in the IMS and 4 protons from the mitochondrial matrix.</text>
</comment>
<evidence type="ECO:0000256" key="4">
    <source>
        <dbReference type="ARBA" id="ARBA00023136"/>
    </source>
</evidence>
<feature type="transmembrane region" description="Helical" evidence="6">
    <location>
        <begin position="149"/>
        <end position="171"/>
    </location>
</feature>
<evidence type="ECO:0000313" key="9">
    <source>
        <dbReference type="Proteomes" id="UP000278807"/>
    </source>
</evidence>
<feature type="transmembrane region" description="Helical" evidence="6">
    <location>
        <begin position="21"/>
        <end position="44"/>
    </location>
</feature>
<reference evidence="10" key="1">
    <citation type="submission" date="2017-02" db="UniProtKB">
        <authorList>
            <consortium name="WormBaseParasite"/>
        </authorList>
    </citation>
    <scope>IDENTIFICATION</scope>
</reference>